<evidence type="ECO:0000256" key="2">
    <source>
        <dbReference type="ARBA" id="ARBA00006012"/>
    </source>
</evidence>
<dbReference type="InterPro" id="IPR034003">
    <property type="entry name" value="ABCG_PDR_2"/>
</dbReference>
<dbReference type="InterPro" id="IPR017871">
    <property type="entry name" value="ABC_transporter-like_CS"/>
</dbReference>
<evidence type="ECO:0000313" key="12">
    <source>
        <dbReference type="EMBL" id="KAF1846592.1"/>
    </source>
</evidence>
<dbReference type="SUPFAM" id="SSF52540">
    <property type="entry name" value="P-loop containing nucleoside triphosphate hydrolases"/>
    <property type="match status" value="2"/>
</dbReference>
<keyword evidence="7 10" id="KW-1133">Transmembrane helix</keyword>
<evidence type="ECO:0000256" key="7">
    <source>
        <dbReference type="ARBA" id="ARBA00022989"/>
    </source>
</evidence>
<dbReference type="InterPro" id="IPR013525">
    <property type="entry name" value="ABC2_TM"/>
</dbReference>
<feature type="transmembrane region" description="Helical" evidence="10">
    <location>
        <begin position="1073"/>
        <end position="1090"/>
    </location>
</feature>
<evidence type="ECO:0000256" key="10">
    <source>
        <dbReference type="SAM" id="Phobius"/>
    </source>
</evidence>
<dbReference type="PANTHER" id="PTHR19241">
    <property type="entry name" value="ATP-BINDING CASSETTE TRANSPORTER"/>
    <property type="match status" value="1"/>
</dbReference>
<sequence length="1368" mass="153205">MHIEPQKLGVTWTNLTIRGVSAEVNVNENVLSQFNSLQQFKESRRPKPMKTIIEKSHGHVSPGEMLLVVGRPGAGCTSLLNLLSNRRVGFAEIEGNVSFGAMDHTEAEKYRGQIVMNTEEEVFFPTLTVQQTMDFATKMKTPLRSSEGQSQDEYRLEQRDRILELLGIEHTYNNIVGNAFIRGVSGGERKRVSIAECLATRGSVFCWDNSTRGLDAGTAHEFTRSLRALTDTLGLTTIATFYQAGNGIFDLFDKVLVLDHGKQIFYGPRNEAVPFMSDLGFYFNPSANIADCLSGITVPSQRQIRQGYEDRFPRTADEIRQMYERSDVKVRMEAEYSYSSQPTTIASTQTFQDNVEAEKHKTVLNSPAVTIAFFDQLKNCIVRQYQVLWGDKPTLIIKQVTVFLQALITGSLFYNASAGSSGLFIKSGAIFMTILYPALLTMGETFDSFTGRPVLAKHRQFAFYQPAAFCIAQIVADVPMILLLLSHFSIVLYFMIGLKTAAGAFFTFYFVLVSTSMCFTAFFRMIGAAFPTFQSAAKVSGFTISVVATYAGYLIQKPYIKPWFVWIYWINPMAYAFDALLSNEFHGTIIDCEGPNLVPLGPAYTEATNQACTGMRGAPQGSASLTGDQYLASLSFGRSHIWRNVGILWAWWVLYVALTIYFTRRWATVANMSHSLLVPRERLPLVQERKSRQDIESQQNINEAATKEKPHDMSQTEQNDSSSSIDKQLLQNKSVFTWKNLTYTVSIPGGEITLLDDVYGWVKPGMLGALMGESGAGKTTLMDVLAQRKTDGTIKGSILVDGKPVSLSFQRSAGYCEQLDVHERMATVRESLEFAALLRQSREIPKADKLRYVDSIIELLELHDIEHTLIGVPGNGLTVEQRKRVTIGVELVAKPEILLFLDEPTSGLDGQSAFGIVQFLRKLADIGQAVLVVIHQPSQSLFAQFDTLLLLQRGGKMSYFGDIGKDGSTVKEYFARHGVPCPESTNPAEHMIDVVSGSLSKQQDWHEVWKSSPEHERALRSLDDIVADAASRESATRDDGHEFAASFKDQALVLMGRMNRALYRDTEYVNNRVILHIFSALFNGFSFWMIGPSVNGLQLRLFAIYNFVFVAPGVFAQLQPLFLERRDMYEVREKKSKTYNWPAFVTALIVSEIPYLIISGIIYFLCWYYTVGFPSSTDKAGATLFIMIIYEFLYTGTGQFVAAYVPNAIFAAAINPSILGVLVSFCGVLVPYSQIPAFWRYWLYYIDPFNYLMGAMLVFTTFDAEVTCDSNELAIFDPVPNQTCAEYLTEYTQGMGSRARLLNPDATAACEVCQYRFGADYLYSLNLKEYYYGWRDLAITALFVISSYALVFGLMKLRTKATKKAEGS</sequence>
<evidence type="ECO:0000256" key="6">
    <source>
        <dbReference type="ARBA" id="ARBA00022840"/>
    </source>
</evidence>
<accession>A0A9P4L9Q3</accession>
<dbReference type="GO" id="GO:0005524">
    <property type="term" value="F:ATP binding"/>
    <property type="evidence" value="ECO:0007669"/>
    <property type="project" value="UniProtKB-KW"/>
</dbReference>
<feature type="transmembrane region" description="Helical" evidence="10">
    <location>
        <begin position="1337"/>
        <end position="1355"/>
    </location>
</feature>
<proteinExistence type="inferred from homology"/>
<dbReference type="InterPro" id="IPR034001">
    <property type="entry name" value="ABCG_PDR_1"/>
</dbReference>
<feature type="transmembrane region" description="Helical" evidence="10">
    <location>
        <begin position="508"/>
        <end position="530"/>
    </location>
</feature>
<feature type="region of interest" description="Disordered" evidence="9">
    <location>
        <begin position="704"/>
        <end position="725"/>
    </location>
</feature>
<keyword evidence="3" id="KW-0813">Transport</keyword>
<evidence type="ECO:0000256" key="1">
    <source>
        <dbReference type="ARBA" id="ARBA00004141"/>
    </source>
</evidence>
<feature type="compositionally biased region" description="Polar residues" evidence="9">
    <location>
        <begin position="715"/>
        <end position="725"/>
    </location>
</feature>
<keyword evidence="13" id="KW-1185">Reference proteome</keyword>
<comment type="caution">
    <text evidence="12">The sequence shown here is derived from an EMBL/GenBank/DDBJ whole genome shotgun (WGS) entry which is preliminary data.</text>
</comment>
<feature type="domain" description="ABC transporter" evidence="11">
    <location>
        <begin position="736"/>
        <end position="979"/>
    </location>
</feature>
<gene>
    <name evidence="12" type="ORF">K460DRAFT_335726</name>
</gene>
<feature type="transmembrane region" description="Helical" evidence="10">
    <location>
        <begin position="1143"/>
        <end position="1170"/>
    </location>
</feature>
<dbReference type="Pfam" id="PF19055">
    <property type="entry name" value="ABC2_membrane_7"/>
    <property type="match status" value="1"/>
</dbReference>
<dbReference type="Proteomes" id="UP000800039">
    <property type="component" value="Unassembled WGS sequence"/>
</dbReference>
<feature type="transmembrane region" description="Helical" evidence="10">
    <location>
        <begin position="1208"/>
        <end position="1230"/>
    </location>
</feature>
<dbReference type="PROSITE" id="PS50893">
    <property type="entry name" value="ABC_TRANSPORTER_2"/>
    <property type="match status" value="2"/>
</dbReference>
<dbReference type="GO" id="GO:0016887">
    <property type="term" value="F:ATP hydrolysis activity"/>
    <property type="evidence" value="ECO:0007669"/>
    <property type="project" value="InterPro"/>
</dbReference>
<evidence type="ECO:0000256" key="8">
    <source>
        <dbReference type="ARBA" id="ARBA00023136"/>
    </source>
</evidence>
<keyword evidence="6" id="KW-0067">ATP-binding</keyword>
<dbReference type="Gene3D" id="3.40.50.300">
    <property type="entry name" value="P-loop containing nucleotide triphosphate hydrolases"/>
    <property type="match status" value="2"/>
</dbReference>
<feature type="domain" description="ABC transporter" evidence="11">
    <location>
        <begin position="32"/>
        <end position="285"/>
    </location>
</feature>
<keyword evidence="8 10" id="KW-0472">Membrane</keyword>
<dbReference type="SMART" id="SM00382">
    <property type="entry name" value="AAA"/>
    <property type="match status" value="2"/>
</dbReference>
<evidence type="ECO:0000256" key="9">
    <source>
        <dbReference type="SAM" id="MobiDB-lite"/>
    </source>
</evidence>
<feature type="transmembrane region" description="Helical" evidence="10">
    <location>
        <begin position="641"/>
        <end position="662"/>
    </location>
</feature>
<feature type="transmembrane region" description="Helical" evidence="10">
    <location>
        <begin position="463"/>
        <end position="496"/>
    </location>
</feature>
<dbReference type="GO" id="GO:0140359">
    <property type="term" value="F:ABC-type transporter activity"/>
    <property type="evidence" value="ECO:0007669"/>
    <property type="project" value="InterPro"/>
</dbReference>
<dbReference type="GO" id="GO:0016020">
    <property type="term" value="C:membrane"/>
    <property type="evidence" value="ECO:0007669"/>
    <property type="project" value="UniProtKB-SubCell"/>
</dbReference>
<dbReference type="Pfam" id="PF00005">
    <property type="entry name" value="ABC_tran"/>
    <property type="match status" value="2"/>
</dbReference>
<feature type="compositionally biased region" description="Basic and acidic residues" evidence="9">
    <location>
        <begin position="705"/>
        <end position="714"/>
    </location>
</feature>
<dbReference type="Pfam" id="PF06422">
    <property type="entry name" value="PDR_CDR"/>
    <property type="match status" value="1"/>
</dbReference>
<dbReference type="InterPro" id="IPR010929">
    <property type="entry name" value="PDR_CDR_ABC"/>
</dbReference>
<name>A0A9P4L9Q3_9PLEO</name>
<dbReference type="CDD" id="cd03232">
    <property type="entry name" value="ABCG_PDR_domain2"/>
    <property type="match status" value="1"/>
</dbReference>
<feature type="transmembrane region" description="Helical" evidence="10">
    <location>
        <begin position="536"/>
        <end position="555"/>
    </location>
</feature>
<dbReference type="PROSITE" id="PS00211">
    <property type="entry name" value="ABC_TRANSPORTER_1"/>
    <property type="match status" value="1"/>
</dbReference>
<evidence type="ECO:0000256" key="5">
    <source>
        <dbReference type="ARBA" id="ARBA00022741"/>
    </source>
</evidence>
<evidence type="ECO:0000313" key="13">
    <source>
        <dbReference type="Proteomes" id="UP000800039"/>
    </source>
</evidence>
<protein>
    <recommendedName>
        <fullName evidence="11">ABC transporter domain-containing protein</fullName>
    </recommendedName>
</protein>
<evidence type="ECO:0000256" key="3">
    <source>
        <dbReference type="ARBA" id="ARBA00022448"/>
    </source>
</evidence>
<dbReference type="OrthoDB" id="245989at2759"/>
<dbReference type="GeneID" id="63848208"/>
<dbReference type="RefSeq" id="XP_040789155.1">
    <property type="nucleotide sequence ID" value="XM_040930956.1"/>
</dbReference>
<organism evidence="12 13">
    <name type="scientific">Cucurbitaria berberidis CBS 394.84</name>
    <dbReference type="NCBI Taxonomy" id="1168544"/>
    <lineage>
        <taxon>Eukaryota</taxon>
        <taxon>Fungi</taxon>
        <taxon>Dikarya</taxon>
        <taxon>Ascomycota</taxon>
        <taxon>Pezizomycotina</taxon>
        <taxon>Dothideomycetes</taxon>
        <taxon>Pleosporomycetidae</taxon>
        <taxon>Pleosporales</taxon>
        <taxon>Pleosporineae</taxon>
        <taxon>Cucurbitariaceae</taxon>
        <taxon>Cucurbitaria</taxon>
    </lineage>
</organism>
<feature type="transmembrane region" description="Helical" evidence="10">
    <location>
        <begin position="1102"/>
        <end position="1123"/>
    </location>
</feature>
<comment type="subcellular location">
    <subcellularLocation>
        <location evidence="1">Membrane</location>
        <topology evidence="1">Multi-pass membrane protein</topology>
    </subcellularLocation>
</comment>
<reference evidence="12" key="1">
    <citation type="submission" date="2020-01" db="EMBL/GenBank/DDBJ databases">
        <authorList>
            <consortium name="DOE Joint Genome Institute"/>
            <person name="Haridas S."/>
            <person name="Albert R."/>
            <person name="Binder M."/>
            <person name="Bloem J."/>
            <person name="Labutti K."/>
            <person name="Salamov A."/>
            <person name="Andreopoulos B."/>
            <person name="Baker S.E."/>
            <person name="Barry K."/>
            <person name="Bills G."/>
            <person name="Bluhm B.H."/>
            <person name="Cannon C."/>
            <person name="Castanera R."/>
            <person name="Culley D.E."/>
            <person name="Daum C."/>
            <person name="Ezra D."/>
            <person name="Gonzalez J.B."/>
            <person name="Henrissat B."/>
            <person name="Kuo A."/>
            <person name="Liang C."/>
            <person name="Lipzen A."/>
            <person name="Lutzoni F."/>
            <person name="Magnuson J."/>
            <person name="Mondo S."/>
            <person name="Nolan M."/>
            <person name="Ohm R."/>
            <person name="Pangilinan J."/>
            <person name="Park H.-J."/>
            <person name="Ramirez L."/>
            <person name="Alfaro M."/>
            <person name="Sun H."/>
            <person name="Tritt A."/>
            <person name="Yoshinaga Y."/>
            <person name="Zwiers L.-H."/>
            <person name="Turgeon B.G."/>
            <person name="Goodwin S.B."/>
            <person name="Spatafora J.W."/>
            <person name="Crous P.W."/>
            <person name="Grigoriev I.V."/>
        </authorList>
    </citation>
    <scope>NUCLEOTIDE SEQUENCE</scope>
    <source>
        <strain evidence="12">CBS 394.84</strain>
    </source>
</reference>
<evidence type="ECO:0000259" key="11">
    <source>
        <dbReference type="PROSITE" id="PS50893"/>
    </source>
</evidence>
<keyword evidence="5" id="KW-0547">Nucleotide-binding</keyword>
<comment type="similarity">
    <text evidence="2">Belongs to the ABC transporter superfamily. ABCG family. PDR (TC 3.A.1.205) subfamily.</text>
</comment>
<dbReference type="CDD" id="cd03233">
    <property type="entry name" value="ABCG_PDR_domain1"/>
    <property type="match status" value="1"/>
</dbReference>
<dbReference type="EMBL" id="ML976616">
    <property type="protein sequence ID" value="KAF1846592.1"/>
    <property type="molecule type" value="Genomic_DNA"/>
</dbReference>
<dbReference type="InterPro" id="IPR003593">
    <property type="entry name" value="AAA+_ATPase"/>
</dbReference>
<feature type="transmembrane region" description="Helical" evidence="10">
    <location>
        <begin position="1182"/>
        <end position="1202"/>
    </location>
</feature>
<dbReference type="InterPro" id="IPR027417">
    <property type="entry name" value="P-loop_NTPase"/>
</dbReference>
<dbReference type="InterPro" id="IPR003439">
    <property type="entry name" value="ABC_transporter-like_ATP-bd"/>
</dbReference>
<dbReference type="InterPro" id="IPR043926">
    <property type="entry name" value="ABCG_dom"/>
</dbReference>
<keyword evidence="4 10" id="KW-0812">Transmembrane</keyword>
<evidence type="ECO:0000256" key="4">
    <source>
        <dbReference type="ARBA" id="ARBA00022692"/>
    </source>
</evidence>
<dbReference type="FunFam" id="3.40.50.300:FF:000054">
    <property type="entry name" value="ABC multidrug transporter atrF"/>
    <property type="match status" value="1"/>
</dbReference>
<dbReference type="Pfam" id="PF01061">
    <property type="entry name" value="ABC2_membrane"/>
    <property type="match status" value="2"/>
</dbReference>